<dbReference type="Pfam" id="PF13578">
    <property type="entry name" value="Methyltransf_24"/>
    <property type="match status" value="1"/>
</dbReference>
<organism evidence="1 2">
    <name type="scientific">Rhizobium soli</name>
    <dbReference type="NCBI Taxonomy" id="424798"/>
    <lineage>
        <taxon>Bacteria</taxon>
        <taxon>Pseudomonadati</taxon>
        <taxon>Pseudomonadota</taxon>
        <taxon>Alphaproteobacteria</taxon>
        <taxon>Hyphomicrobiales</taxon>
        <taxon>Rhizobiaceae</taxon>
        <taxon>Rhizobium/Agrobacterium group</taxon>
        <taxon>Rhizobium</taxon>
    </lineage>
</organism>
<dbReference type="RefSeq" id="WP_184656139.1">
    <property type="nucleotide sequence ID" value="NZ_JACHBU010000019.1"/>
</dbReference>
<evidence type="ECO:0008006" key="3">
    <source>
        <dbReference type="Google" id="ProtNLM"/>
    </source>
</evidence>
<dbReference type="Gene3D" id="3.40.50.150">
    <property type="entry name" value="Vaccinia Virus protein VP39"/>
    <property type="match status" value="1"/>
</dbReference>
<keyword evidence="2" id="KW-1185">Reference proteome</keyword>
<dbReference type="InterPro" id="IPR029063">
    <property type="entry name" value="SAM-dependent_MTases_sf"/>
</dbReference>
<reference evidence="1 2" key="1">
    <citation type="submission" date="2020-08" db="EMBL/GenBank/DDBJ databases">
        <title>The Agave Microbiome: Exploring the role of microbial communities in plant adaptations to desert environments.</title>
        <authorList>
            <person name="Partida-Martinez L.P."/>
        </authorList>
    </citation>
    <scope>NUCLEOTIDE SEQUENCE [LARGE SCALE GENOMIC DNA]</scope>
    <source>
        <strain evidence="1 2">AS3.12</strain>
    </source>
</reference>
<name>A0A7X0JP44_9HYPH</name>
<accession>A0A7X0JP44</accession>
<dbReference type="AlphaFoldDB" id="A0A7X0JP44"/>
<protein>
    <recommendedName>
        <fullName evidence="3">Class I SAM-dependent methyltransferase</fullName>
    </recommendedName>
</protein>
<dbReference type="EMBL" id="JACHBU010000019">
    <property type="protein sequence ID" value="MBB6511148.1"/>
    <property type="molecule type" value="Genomic_DNA"/>
</dbReference>
<evidence type="ECO:0000313" key="2">
    <source>
        <dbReference type="Proteomes" id="UP000585437"/>
    </source>
</evidence>
<dbReference type="Proteomes" id="UP000585437">
    <property type="component" value="Unassembled WGS sequence"/>
</dbReference>
<sequence length="227" mass="25791">MERSRAEVVQSFLNLFEDPRYLEIGVNKGETFHAVKAGTKVAVDPQFIFDVEACAKANPNASYYQVTSDKYFGHIVTTNDKFDVVYVDGLHTSEQTLRDILNATEILAPKGVIVVDDVKPTTHLAAIPDRQTFFKVRSFLTLDEKSWMGDVFRVVYFIDTFMQQWSHRTVSDNHGQAVVWRNRRRQVSERTIVEVGGKTFEHFALEQSAFNLAPLDAIVAEVSENLV</sequence>
<dbReference type="SUPFAM" id="SSF53335">
    <property type="entry name" value="S-adenosyl-L-methionine-dependent methyltransferases"/>
    <property type="match status" value="1"/>
</dbReference>
<comment type="caution">
    <text evidence="1">The sequence shown here is derived from an EMBL/GenBank/DDBJ whole genome shotgun (WGS) entry which is preliminary data.</text>
</comment>
<gene>
    <name evidence="1" type="ORF">F4695_004546</name>
</gene>
<proteinExistence type="predicted"/>
<evidence type="ECO:0000313" key="1">
    <source>
        <dbReference type="EMBL" id="MBB6511148.1"/>
    </source>
</evidence>